<sequence>MIFNSKQSQSFAREKLYLSFISNAIKGFYYDNINTMYKKLTLLILLLGVFSCKTKQEEYSYDAIGDFYSGYAPVFRDNFTGIIDSLGNVILPCEYISIKKIWEAKGFCTAIKMNNKNEEITEIFNLKTGEKILSSTADDIDFYDNGWIVVRSDYDMVYDYEGKVIVPEKYTDIGVLDDNGYIRVTIFDRENGIYYYGYIDKNGNEKIPPIYTELPSKIEKIPSLLKVQKNGLYGYIDTENNERVPIKYDDLADMSLEYSYLSGWCQKDGKYGYIEEGKEVIPPIYEDKLYNEHYRVVAKNSQGKYGIFDVNGTQLTDFKWDEVVYQIYTIDVVRKDGKYVLHKFNADNKEIEYSFDEAVAFDEDWIIAKKNGKWGMVSLLEEKILIPYEYDTFEEGSEYIFTKNGEKYVIDFDNKYTVKPFNDSKKAKQKNNVFATYDNVQQLDDKHFIVTQNNKKGVINAQGKITVPIAFENVYDRDKDNTVLVTKGNEELEGIYDYVIGKELLPCKYYRILDTDDIPYLIVGEVREKKGGEKNSVDFYSKKYEPISIGVYDNADYRFFHTYLIVDKGGFTGVMDKNGKEIVPCKYRIINYDYDLKAFKVINHGGAYGLYDGNGKMHLPLEYDYIGHKAGNVIYRDYEGKAGVYNLTKGHIIPCKYEWYDTFYSYILAKHENGKLLWFDGDGKQLLQFENADIHNFTENSVIILDNQTKKTLFMNEEGKILFEKDYTQVSKNISSEGLMAVQKKQKWGFMNLQGEEVIPCIYDEARRFWNGIGKVKTKGKWMFINNKGEILPNVTAKEENDEKFW</sequence>
<name>A0AAV5ATC6_9FLAO</name>
<dbReference type="PANTHER" id="PTHR37841">
    <property type="entry name" value="GLR2918 PROTEIN"/>
    <property type="match status" value="1"/>
</dbReference>
<evidence type="ECO:0000313" key="2">
    <source>
        <dbReference type="EMBL" id="GJM53623.1"/>
    </source>
</evidence>
<organism evidence="1 3">
    <name type="scientific">Capnocytophaga catalasegens</name>
    <dbReference type="NCBI Taxonomy" id="1004260"/>
    <lineage>
        <taxon>Bacteria</taxon>
        <taxon>Pseudomonadati</taxon>
        <taxon>Bacteroidota</taxon>
        <taxon>Flavobacteriia</taxon>
        <taxon>Flavobacteriales</taxon>
        <taxon>Flavobacteriaceae</taxon>
        <taxon>Capnocytophaga</taxon>
    </lineage>
</organism>
<evidence type="ECO:0000313" key="3">
    <source>
        <dbReference type="Proteomes" id="UP001207736"/>
    </source>
</evidence>
<dbReference type="RefSeq" id="WP_264845655.1">
    <property type="nucleotide sequence ID" value="NZ_BPMA01000014.1"/>
</dbReference>
<dbReference type="EMBL" id="BQKA01000030">
    <property type="protein sequence ID" value="GJM50546.1"/>
    <property type="molecule type" value="Genomic_DNA"/>
</dbReference>
<evidence type="ECO:0000313" key="1">
    <source>
        <dbReference type="EMBL" id="GJM50546.1"/>
    </source>
</evidence>
<dbReference type="Proteomes" id="UP001207736">
    <property type="component" value="Unassembled WGS sequence"/>
</dbReference>
<accession>A0AAV5ATC6</accession>
<dbReference type="PANTHER" id="PTHR37841:SF1">
    <property type="entry name" value="DUF3298 DOMAIN-CONTAINING PROTEIN"/>
    <property type="match status" value="1"/>
</dbReference>
<protein>
    <recommendedName>
        <fullName evidence="5">WG repeat-containing protein</fullName>
    </recommendedName>
</protein>
<evidence type="ECO:0008006" key="5">
    <source>
        <dbReference type="Google" id="ProtNLM"/>
    </source>
</evidence>
<dbReference type="Proteomes" id="UP001208692">
    <property type="component" value="Unassembled WGS sequence"/>
</dbReference>
<dbReference type="InterPro" id="IPR032774">
    <property type="entry name" value="WG_beta_rep"/>
</dbReference>
<dbReference type="Pfam" id="PF14903">
    <property type="entry name" value="WG_beta_rep"/>
    <property type="match status" value="6"/>
</dbReference>
<dbReference type="AlphaFoldDB" id="A0AAV5ATC6"/>
<evidence type="ECO:0000313" key="4">
    <source>
        <dbReference type="Proteomes" id="UP001208692"/>
    </source>
</evidence>
<reference evidence="1 4" key="1">
    <citation type="submission" date="2021-11" db="EMBL/GenBank/DDBJ databases">
        <title>Draft genome sequence of Capnocytophaga sp. strain KC07075 isolated from cat oral cavity.</title>
        <authorList>
            <person name="Suzuki M."/>
            <person name="Imaoka K."/>
            <person name="Kimura M."/>
            <person name="Morikawa S."/>
            <person name="Maeda K."/>
        </authorList>
    </citation>
    <scope>NUCLEOTIDE SEQUENCE</scope>
    <source>
        <strain evidence="1">KC07075</strain>
        <strain evidence="2 4">KC07079</strain>
    </source>
</reference>
<dbReference type="EMBL" id="BQKB01000042">
    <property type="protein sequence ID" value="GJM53623.1"/>
    <property type="molecule type" value="Genomic_DNA"/>
</dbReference>
<comment type="caution">
    <text evidence="1">The sequence shown here is derived from an EMBL/GenBank/DDBJ whole genome shotgun (WGS) entry which is preliminary data.</text>
</comment>
<proteinExistence type="predicted"/>
<keyword evidence="4" id="KW-1185">Reference proteome</keyword>
<gene>
    <name evidence="1" type="ORF">RCZ15_15190</name>
    <name evidence="2" type="ORF">RCZ16_19390</name>
</gene>